<organism evidence="1 2">
    <name type="scientific">Ophiocordyceps polyrhachis-furcata BCC 54312</name>
    <dbReference type="NCBI Taxonomy" id="1330021"/>
    <lineage>
        <taxon>Eukaryota</taxon>
        <taxon>Fungi</taxon>
        <taxon>Dikarya</taxon>
        <taxon>Ascomycota</taxon>
        <taxon>Pezizomycotina</taxon>
        <taxon>Sordariomycetes</taxon>
        <taxon>Hypocreomycetidae</taxon>
        <taxon>Hypocreales</taxon>
        <taxon>Ophiocordycipitaceae</taxon>
        <taxon>Ophiocordyceps</taxon>
    </lineage>
</organism>
<dbReference type="AlphaFoldDB" id="A0A367L3L9"/>
<sequence length="146" mass="14496">MRIRVAVDGADGVNDMFGGQFVASGDPGLAGGATTDEAALMNEVGAGSAVDGAVDAASAHEGRVGGVDDGVEPELGDVAAGDADAGVDGSGRLAGGRCVGDEFGGCVELGEGWDVVDGSDSGGGHFCCCWELMEDDEKDLRLTWAQ</sequence>
<evidence type="ECO:0000313" key="2">
    <source>
        <dbReference type="Proteomes" id="UP000253664"/>
    </source>
</evidence>
<keyword evidence="2" id="KW-1185">Reference proteome</keyword>
<evidence type="ECO:0000313" key="1">
    <source>
        <dbReference type="EMBL" id="RCI09025.1"/>
    </source>
</evidence>
<name>A0A367L3L9_9HYPO</name>
<comment type="caution">
    <text evidence="1">The sequence shown here is derived from an EMBL/GenBank/DDBJ whole genome shotgun (WGS) entry which is preliminary data.</text>
</comment>
<accession>A0A367L3L9</accession>
<protein>
    <submittedName>
        <fullName evidence="1">Uncharacterized protein</fullName>
    </submittedName>
</protein>
<proteinExistence type="predicted"/>
<dbReference type="EMBL" id="LKCN02000017">
    <property type="protein sequence ID" value="RCI09025.1"/>
    <property type="molecule type" value="Genomic_DNA"/>
</dbReference>
<reference evidence="1 2" key="1">
    <citation type="journal article" date="2015" name="BMC Genomics">
        <title>Insights from the genome of Ophiocordyceps polyrhachis-furcata to pathogenicity and host specificity in insect fungi.</title>
        <authorList>
            <person name="Wichadakul D."/>
            <person name="Kobmoo N."/>
            <person name="Ingsriswang S."/>
            <person name="Tangphatsornruang S."/>
            <person name="Chantasingh D."/>
            <person name="Luangsa-ard J.J."/>
            <person name="Eurwilaichitr L."/>
        </authorList>
    </citation>
    <scope>NUCLEOTIDE SEQUENCE [LARGE SCALE GENOMIC DNA]</scope>
    <source>
        <strain evidence="1 2">BCC 54312</strain>
    </source>
</reference>
<dbReference type="Proteomes" id="UP000253664">
    <property type="component" value="Unassembled WGS sequence"/>
</dbReference>
<gene>
    <name evidence="1" type="ORF">L249_4974</name>
</gene>